<evidence type="ECO:0000313" key="2">
    <source>
        <dbReference type="EMBL" id="AVK74887.1"/>
    </source>
</evidence>
<feature type="region of interest" description="Disordered" evidence="1">
    <location>
        <begin position="247"/>
        <end position="275"/>
    </location>
</feature>
<name>A0A2U7U8W7_9VIRU</name>
<dbReference type="RefSeq" id="YP_009483156.1">
    <property type="nucleotide sequence ID" value="NC_037667.1"/>
</dbReference>
<feature type="compositionally biased region" description="Basic and acidic residues" evidence="1">
    <location>
        <begin position="206"/>
        <end position="215"/>
    </location>
</feature>
<protein>
    <submittedName>
        <fullName evidence="2">Uncharacterized protein</fullName>
    </submittedName>
</protein>
<dbReference type="EMBL" id="MG011689">
    <property type="protein sequence ID" value="AVK74887.1"/>
    <property type="molecule type" value="Genomic_DNA"/>
</dbReference>
<feature type="compositionally biased region" description="Basic and acidic residues" evidence="1">
    <location>
        <begin position="247"/>
        <end position="272"/>
    </location>
</feature>
<sequence length="358" mass="39653">MASHRWRRLWSLFRTLGELLFSGRAFRRRAMRRVPTDPGATVICPSPLATRHRPNGPTHAIARDGNAKRNGDHYDHRHNDDDDDSTVHGCGRLTFAADEVRAGRGLTAWRDWPFDLGTSSFEAARDALVDVFAARLDAWVARIEVAPLIVPARRTHDDAPLSLRHYRYSVVTAPAVVYTSTVWWMPSALTDAAVFGDQDDDDDDNDCKHNDDGHEIVNNGDTNGTSGMFVEEGVDRANDDQSDALCRRPATDDTDMDAHVDASRKHPPDRQTTESTGCALDNGIDLAIATSRLCRRNTVVPNAPVLLWRGTVDDVVAQLDDIRDSALCVHAILSFRPADSCMGVCVFDPRKARNDGVF</sequence>
<feature type="region of interest" description="Disordered" evidence="1">
    <location>
        <begin position="42"/>
        <end position="83"/>
    </location>
</feature>
<gene>
    <name evidence="2" type="ORF">pqer_cds_465</name>
</gene>
<accession>A0A2U7U8W7</accession>
<feature type="region of interest" description="Disordered" evidence="1">
    <location>
        <begin position="200"/>
        <end position="227"/>
    </location>
</feature>
<dbReference type="KEGG" id="vg:36844028"/>
<organism evidence="2">
    <name type="scientific">Pandoravirus quercus</name>
    <dbReference type="NCBI Taxonomy" id="2107709"/>
    <lineage>
        <taxon>Viruses</taxon>
        <taxon>Pandoravirus</taxon>
    </lineage>
</organism>
<feature type="compositionally biased region" description="Basic and acidic residues" evidence="1">
    <location>
        <begin position="61"/>
        <end position="80"/>
    </location>
</feature>
<reference evidence="2" key="1">
    <citation type="journal article" date="2018" name="Nat. Commun.">
        <title>Diversity and evolution of the emerging Pandoraviridae family.</title>
        <authorList>
            <person name="Legendre M."/>
            <person name="Fabre E."/>
            <person name="Poirot O."/>
            <person name="Jeudy S."/>
            <person name="Lartigue A."/>
            <person name="Alempic J.M."/>
            <person name="Beucher L."/>
            <person name="Philippe N."/>
            <person name="Bertaux L."/>
            <person name="Christo-Foroux E."/>
            <person name="Labadie K."/>
            <person name="Coute Y."/>
            <person name="Abergel C."/>
            <person name="Claverie J.M."/>
        </authorList>
    </citation>
    <scope>NUCLEOTIDE SEQUENCE [LARGE SCALE GENOMIC DNA]</scope>
    <source>
        <strain evidence="2">Quercus</strain>
    </source>
</reference>
<dbReference type="GeneID" id="36844028"/>
<proteinExistence type="predicted"/>
<evidence type="ECO:0000256" key="1">
    <source>
        <dbReference type="SAM" id="MobiDB-lite"/>
    </source>
</evidence>
<dbReference type="Proteomes" id="UP000248852">
    <property type="component" value="Segment"/>
</dbReference>